<dbReference type="GO" id="GO:0004930">
    <property type="term" value="F:G protein-coupled receptor activity"/>
    <property type="evidence" value="ECO:0007669"/>
    <property type="project" value="InterPro"/>
</dbReference>
<dbReference type="PROSITE" id="PS50261">
    <property type="entry name" value="G_PROTEIN_RECEP_F2_4"/>
    <property type="match status" value="1"/>
</dbReference>
<evidence type="ECO:0000313" key="8">
    <source>
        <dbReference type="Proteomes" id="UP001321473"/>
    </source>
</evidence>
<dbReference type="InterPro" id="IPR017981">
    <property type="entry name" value="GPCR_2-like_7TM"/>
</dbReference>
<comment type="caution">
    <text evidence="7">The sequence shown here is derived from an EMBL/GenBank/DDBJ whole genome shotgun (WGS) entry which is preliminary data.</text>
</comment>
<feature type="transmembrane region" description="Helical" evidence="5">
    <location>
        <begin position="601"/>
        <end position="621"/>
    </location>
</feature>
<gene>
    <name evidence="7" type="ORF">V5799_017424</name>
</gene>
<accession>A0AAQ4F3B3</accession>
<dbReference type="GO" id="GO:0007166">
    <property type="term" value="P:cell surface receptor signaling pathway"/>
    <property type="evidence" value="ECO:0007669"/>
    <property type="project" value="InterPro"/>
</dbReference>
<evidence type="ECO:0000256" key="5">
    <source>
        <dbReference type="SAM" id="Phobius"/>
    </source>
</evidence>
<dbReference type="PANTHER" id="PTHR45902:SF1">
    <property type="entry name" value="LATROPHILIN RECEPTOR-LIKE PROTEIN A"/>
    <property type="match status" value="1"/>
</dbReference>
<comment type="subcellular location">
    <subcellularLocation>
        <location evidence="1">Membrane</location>
        <topology evidence="1">Multi-pass membrane protein</topology>
    </subcellularLocation>
</comment>
<dbReference type="Pfam" id="PF00002">
    <property type="entry name" value="7tm_2"/>
    <property type="match status" value="1"/>
</dbReference>
<feature type="transmembrane region" description="Helical" evidence="5">
    <location>
        <begin position="659"/>
        <end position="679"/>
    </location>
</feature>
<feature type="transmembrane region" description="Helical" evidence="5">
    <location>
        <begin position="626"/>
        <end position="647"/>
    </location>
</feature>
<evidence type="ECO:0000256" key="1">
    <source>
        <dbReference type="ARBA" id="ARBA00004141"/>
    </source>
</evidence>
<proteinExistence type="predicted"/>
<dbReference type="Gene3D" id="1.20.1070.10">
    <property type="entry name" value="Rhodopsin 7-helix transmembrane proteins"/>
    <property type="match status" value="1"/>
</dbReference>
<keyword evidence="4 5" id="KW-0472">Membrane</keyword>
<dbReference type="PANTHER" id="PTHR45902">
    <property type="entry name" value="LATROPHILIN RECEPTOR-LIKE PROTEIN A"/>
    <property type="match status" value="1"/>
</dbReference>
<organism evidence="7 8">
    <name type="scientific">Amblyomma americanum</name>
    <name type="common">Lone star tick</name>
    <dbReference type="NCBI Taxonomy" id="6943"/>
    <lineage>
        <taxon>Eukaryota</taxon>
        <taxon>Metazoa</taxon>
        <taxon>Ecdysozoa</taxon>
        <taxon>Arthropoda</taxon>
        <taxon>Chelicerata</taxon>
        <taxon>Arachnida</taxon>
        <taxon>Acari</taxon>
        <taxon>Parasitiformes</taxon>
        <taxon>Ixodida</taxon>
        <taxon>Ixodoidea</taxon>
        <taxon>Ixodidae</taxon>
        <taxon>Amblyomminae</taxon>
        <taxon>Amblyomma</taxon>
    </lineage>
</organism>
<dbReference type="Proteomes" id="UP001321473">
    <property type="component" value="Unassembled WGS sequence"/>
</dbReference>
<keyword evidence="8" id="KW-1185">Reference proteome</keyword>
<protein>
    <recommendedName>
        <fullName evidence="6">G-protein coupled receptors family 2 profile 2 domain-containing protein</fullName>
    </recommendedName>
</protein>
<dbReference type="InterPro" id="IPR053231">
    <property type="entry name" value="GPCR_LN-TM7"/>
</dbReference>
<sequence length="751" mass="82525">MEMISDMYAGVMNSYPGIPTACAYRKQKEVIEEQAGHGEEEGTQSRLEADQRRRSFYIGSGGSRSETNVFFQIYYRDIGTRFKKETTRPTMNRIGTTRMKKLLLLCLVPACMAEILAQRRTRKNDSTCNAALPWTVQRKAYDDLPHSVFSTLMQCPTELHGCSDRIVSCGSGTYKITCSCAPNCIAYRDCCWNVESAEGPSDPEMGMSACVEIEVDDGNTRFIYMVVGCPPMWAQDDVRLACEQSDSLNSTFYRIPATSVNHITYRNGFCALCNNDLVNATFWRAVTYGASQKTIVGMPYIVMKKTALHLRPCPASVLEDTCPQGVPESVQRKCKTYYAPVENDLKTEAYRNVYCAICNGANLSSLSCSPAFNFKLLSTSRKKGPGRHPDAGTVSHLAALFRPVRTTPTCYVEHDGLCYIKYASSVYNPIQTVDDRRATNGTTPSPFTPTTPEKIDSGGYTLHRYVTVVSMSLSVCCLFLKIVIFCARKEARSFSSKCTMCLSVTLMLSQLMFLMSSCFSLAPLLCVFSAVVAHYGFLSTITWTTALSYDIWRNVTTLKHCSGHERTLLVYGALSWGSPLAVVASAVVVDKAAPQSAFAPGYGVIACWLGTSGGLIAYFLVPFGALLITCVVLYIKTTMGSLLWALYKALGATTWSEEFLYFAASAIAINCGVFLLASAFSLPTALVMPRLFYYSMFHLTAAVCYLVGGVGSLRNASIIDGVTATTCGTFHAVNFMYSMRTSPIPPLTQQA</sequence>
<evidence type="ECO:0000259" key="6">
    <source>
        <dbReference type="PROSITE" id="PS50261"/>
    </source>
</evidence>
<feature type="domain" description="G-protein coupled receptors family 2 profile 2" evidence="6">
    <location>
        <begin position="463"/>
        <end position="635"/>
    </location>
</feature>
<feature type="transmembrane region" description="Helical" evidence="5">
    <location>
        <begin position="465"/>
        <end position="486"/>
    </location>
</feature>
<keyword evidence="3 5" id="KW-1133">Transmembrane helix</keyword>
<evidence type="ECO:0000313" key="7">
    <source>
        <dbReference type="EMBL" id="KAK8781235.1"/>
    </source>
</evidence>
<evidence type="ECO:0000256" key="2">
    <source>
        <dbReference type="ARBA" id="ARBA00022692"/>
    </source>
</evidence>
<name>A0AAQ4F3B3_AMBAM</name>
<dbReference type="InterPro" id="IPR000832">
    <property type="entry name" value="GPCR_2_secretin-like"/>
</dbReference>
<evidence type="ECO:0000256" key="4">
    <source>
        <dbReference type="ARBA" id="ARBA00023136"/>
    </source>
</evidence>
<feature type="transmembrane region" description="Helical" evidence="5">
    <location>
        <begin position="568"/>
        <end position="589"/>
    </location>
</feature>
<evidence type="ECO:0000256" key="3">
    <source>
        <dbReference type="ARBA" id="ARBA00022989"/>
    </source>
</evidence>
<dbReference type="GO" id="GO:0016020">
    <property type="term" value="C:membrane"/>
    <property type="evidence" value="ECO:0007669"/>
    <property type="project" value="UniProtKB-SubCell"/>
</dbReference>
<reference evidence="7 8" key="1">
    <citation type="journal article" date="2023" name="Arcadia Sci">
        <title>De novo assembly of a long-read Amblyomma americanum tick genome.</title>
        <authorList>
            <person name="Chou S."/>
            <person name="Poskanzer K.E."/>
            <person name="Rollins M."/>
            <person name="Thuy-Boun P.S."/>
        </authorList>
    </citation>
    <scope>NUCLEOTIDE SEQUENCE [LARGE SCALE GENOMIC DNA]</scope>
    <source>
        <strain evidence="7">F_SG_1</strain>
        <tissue evidence="7">Salivary glands</tissue>
    </source>
</reference>
<feature type="transmembrane region" description="Helical" evidence="5">
    <location>
        <begin position="691"/>
        <end position="710"/>
    </location>
</feature>
<keyword evidence="2 5" id="KW-0812">Transmembrane</keyword>
<feature type="transmembrane region" description="Helical" evidence="5">
    <location>
        <begin position="521"/>
        <end position="547"/>
    </location>
</feature>
<dbReference type="AlphaFoldDB" id="A0AAQ4F3B3"/>
<dbReference type="EMBL" id="JARKHS020007878">
    <property type="protein sequence ID" value="KAK8781235.1"/>
    <property type="molecule type" value="Genomic_DNA"/>
</dbReference>